<keyword evidence="5" id="KW-0804">Transcription</keyword>
<dbReference type="AlphaFoldDB" id="A0A2T0B3T0"/>
<keyword evidence="3" id="KW-0805">Transcription regulation</keyword>
<dbReference type="GO" id="GO:0043565">
    <property type="term" value="F:sequence-specific DNA binding"/>
    <property type="evidence" value="ECO:0007669"/>
    <property type="project" value="InterPro"/>
</dbReference>
<dbReference type="CDD" id="cd00009">
    <property type="entry name" value="AAA"/>
    <property type="match status" value="1"/>
</dbReference>
<dbReference type="PRINTS" id="PR01590">
    <property type="entry name" value="HTHFIS"/>
</dbReference>
<dbReference type="PANTHER" id="PTHR32071">
    <property type="entry name" value="TRANSCRIPTIONAL REGULATORY PROTEIN"/>
    <property type="match status" value="1"/>
</dbReference>
<sequence length="549" mass="64054">MIDMIFKTDDEFILKKIIPIGEFKSWFENSMWNDSIGKKIDYVLNTCINPNGGIVEIQNTFFKYQIIKDENGYSLYFSQDAMLLNFYEQTIKQVAEGIQIYDRNGYFLYANPASEILECYKKDDFKRKHLLDIYDVEEKYSTVLTVLRTQQAVHNRCDRFKMRNGNMLTTINSGYPLKIDGNLYGAVVFESDLSVLKNIKNRTLNLENYVEDKQPEVENHLYTFEDIIHSSKNMEDVIHFAKKVSLTNSSILIVGATGTGKELIAQSIHSFSPRRHKPFIDINCGAIPSNLFESMFFGTEKGAFTGSVSKKGFFEMANEGTLFLDEVNSISIDMQTKLLRVLQEKRFRRIGGSKYIKCDVRIITASNEDLYELMNQQKIRKDFYYRISTIKIDIPPLKDRKEDIPILSKHFLKQLCKEYNRKQMNIDKKVFDTLLMYDWPGNIRELQNVIEYAFNHAQEDETILEYDNLPDYLRSSKFVSHKITKVTNKKFFPLINSGTFEERMERVEKEIIIETLELNKGNITQSAKVLGMRRQSLQYRMKKLGICDG</sequence>
<dbReference type="Pfam" id="PF02954">
    <property type="entry name" value="HTH_8"/>
    <property type="match status" value="1"/>
</dbReference>
<dbReference type="Pfam" id="PF00158">
    <property type="entry name" value="Sigma54_activat"/>
    <property type="match status" value="1"/>
</dbReference>
<dbReference type="Pfam" id="PF25601">
    <property type="entry name" value="AAA_lid_14"/>
    <property type="match status" value="1"/>
</dbReference>
<keyword evidence="2" id="KW-0067">ATP-binding</keyword>
<dbReference type="GO" id="GO:0006355">
    <property type="term" value="P:regulation of DNA-templated transcription"/>
    <property type="evidence" value="ECO:0007669"/>
    <property type="project" value="InterPro"/>
</dbReference>
<keyword evidence="8" id="KW-1185">Reference proteome</keyword>
<name>A0A2T0B3T0_9CLOT</name>
<comment type="caution">
    <text evidence="7">The sequence shown here is derived from an EMBL/GenBank/DDBJ whole genome shotgun (WGS) entry which is preliminary data.</text>
</comment>
<proteinExistence type="predicted"/>
<organism evidence="7 8">
    <name type="scientific">Clostridium liquoris</name>
    <dbReference type="NCBI Taxonomy" id="1289519"/>
    <lineage>
        <taxon>Bacteria</taxon>
        <taxon>Bacillati</taxon>
        <taxon>Bacillota</taxon>
        <taxon>Clostridia</taxon>
        <taxon>Eubacteriales</taxon>
        <taxon>Clostridiaceae</taxon>
        <taxon>Clostridium</taxon>
    </lineage>
</organism>
<dbReference type="InterPro" id="IPR000014">
    <property type="entry name" value="PAS"/>
</dbReference>
<dbReference type="GO" id="GO:0005524">
    <property type="term" value="F:ATP binding"/>
    <property type="evidence" value="ECO:0007669"/>
    <property type="project" value="UniProtKB-KW"/>
</dbReference>
<dbReference type="Gene3D" id="1.10.10.60">
    <property type="entry name" value="Homeodomain-like"/>
    <property type="match status" value="1"/>
</dbReference>
<dbReference type="InterPro" id="IPR002197">
    <property type="entry name" value="HTH_Fis"/>
</dbReference>
<dbReference type="SUPFAM" id="SSF46689">
    <property type="entry name" value="Homeodomain-like"/>
    <property type="match status" value="1"/>
</dbReference>
<dbReference type="PROSITE" id="PS00676">
    <property type="entry name" value="SIGMA54_INTERACT_2"/>
    <property type="match status" value="1"/>
</dbReference>
<dbReference type="Gene3D" id="1.10.8.60">
    <property type="match status" value="1"/>
</dbReference>
<evidence type="ECO:0000313" key="7">
    <source>
        <dbReference type="EMBL" id="PRR78550.1"/>
    </source>
</evidence>
<dbReference type="PROSITE" id="PS50045">
    <property type="entry name" value="SIGMA54_INTERACT_4"/>
    <property type="match status" value="1"/>
</dbReference>
<dbReference type="InterPro" id="IPR009057">
    <property type="entry name" value="Homeodomain-like_sf"/>
</dbReference>
<evidence type="ECO:0000256" key="5">
    <source>
        <dbReference type="ARBA" id="ARBA00023163"/>
    </source>
</evidence>
<dbReference type="EMBL" id="PVXO01000044">
    <property type="protein sequence ID" value="PRR78550.1"/>
    <property type="molecule type" value="Genomic_DNA"/>
</dbReference>
<evidence type="ECO:0000313" key="8">
    <source>
        <dbReference type="Proteomes" id="UP000239706"/>
    </source>
</evidence>
<dbReference type="SUPFAM" id="SSF52540">
    <property type="entry name" value="P-loop containing nucleoside triphosphate hydrolases"/>
    <property type="match status" value="1"/>
</dbReference>
<evidence type="ECO:0000256" key="4">
    <source>
        <dbReference type="ARBA" id="ARBA00023125"/>
    </source>
</evidence>
<evidence type="ECO:0000256" key="1">
    <source>
        <dbReference type="ARBA" id="ARBA00022741"/>
    </source>
</evidence>
<dbReference type="SUPFAM" id="SSF55785">
    <property type="entry name" value="PYP-like sensor domain (PAS domain)"/>
    <property type="match status" value="1"/>
</dbReference>
<dbReference type="InterPro" id="IPR035965">
    <property type="entry name" value="PAS-like_dom_sf"/>
</dbReference>
<keyword evidence="1" id="KW-0547">Nucleotide-binding</keyword>
<dbReference type="SMART" id="SM00091">
    <property type="entry name" value="PAS"/>
    <property type="match status" value="1"/>
</dbReference>
<dbReference type="InterPro" id="IPR002078">
    <property type="entry name" value="Sigma_54_int"/>
</dbReference>
<dbReference type="Gene3D" id="3.30.450.20">
    <property type="entry name" value="PAS domain"/>
    <property type="match status" value="1"/>
</dbReference>
<dbReference type="InterPro" id="IPR027417">
    <property type="entry name" value="P-loop_NTPase"/>
</dbReference>
<dbReference type="InterPro" id="IPR025944">
    <property type="entry name" value="Sigma_54_int_dom_CS"/>
</dbReference>
<dbReference type="SMART" id="SM00382">
    <property type="entry name" value="AAA"/>
    <property type="match status" value="1"/>
</dbReference>
<evidence type="ECO:0000256" key="2">
    <source>
        <dbReference type="ARBA" id="ARBA00022840"/>
    </source>
</evidence>
<reference evidence="7 8" key="1">
    <citation type="submission" date="2018-03" db="EMBL/GenBank/DDBJ databases">
        <title>Genome sequence of Clostridium liquoris DSM 100320.</title>
        <authorList>
            <person name="Poehlein A."/>
            <person name="Daniel R."/>
        </authorList>
    </citation>
    <scope>NUCLEOTIDE SEQUENCE [LARGE SCALE GENOMIC DNA]</scope>
    <source>
        <strain evidence="7 8">DSM 100320</strain>
    </source>
</reference>
<evidence type="ECO:0000256" key="3">
    <source>
        <dbReference type="ARBA" id="ARBA00023015"/>
    </source>
</evidence>
<gene>
    <name evidence="7" type="primary">rocR_1</name>
    <name evidence="7" type="ORF">CLLI_16340</name>
</gene>
<dbReference type="FunFam" id="3.40.50.300:FF:000006">
    <property type="entry name" value="DNA-binding transcriptional regulator NtrC"/>
    <property type="match status" value="1"/>
</dbReference>
<evidence type="ECO:0000259" key="6">
    <source>
        <dbReference type="PROSITE" id="PS50045"/>
    </source>
</evidence>
<protein>
    <submittedName>
        <fullName evidence="7">Arginine utilization regulatory protein RocR</fullName>
    </submittedName>
</protein>
<dbReference type="InterPro" id="IPR003593">
    <property type="entry name" value="AAA+_ATPase"/>
</dbReference>
<dbReference type="RefSeq" id="WP_170063679.1">
    <property type="nucleotide sequence ID" value="NZ_PVXO01000044.1"/>
</dbReference>
<dbReference type="Proteomes" id="UP000239706">
    <property type="component" value="Unassembled WGS sequence"/>
</dbReference>
<dbReference type="Gene3D" id="3.40.50.300">
    <property type="entry name" value="P-loop containing nucleotide triphosphate hydrolases"/>
    <property type="match status" value="1"/>
</dbReference>
<keyword evidence="4" id="KW-0238">DNA-binding</keyword>
<dbReference type="PROSITE" id="PS00688">
    <property type="entry name" value="SIGMA54_INTERACT_3"/>
    <property type="match status" value="1"/>
</dbReference>
<dbReference type="InterPro" id="IPR025943">
    <property type="entry name" value="Sigma_54_int_dom_ATP-bd_2"/>
</dbReference>
<accession>A0A2T0B3T0</accession>
<dbReference type="PANTHER" id="PTHR32071:SF74">
    <property type="entry name" value="TRANSCRIPTIONAL ACTIVATOR ROCR"/>
    <property type="match status" value="1"/>
</dbReference>
<dbReference type="InterPro" id="IPR058031">
    <property type="entry name" value="AAA_lid_NorR"/>
</dbReference>
<feature type="domain" description="Sigma-54 factor interaction" evidence="6">
    <location>
        <begin position="227"/>
        <end position="455"/>
    </location>
</feature>